<dbReference type="Proteomes" id="UP000183299">
    <property type="component" value="Unassembled WGS sequence"/>
</dbReference>
<dbReference type="InterPro" id="IPR015421">
    <property type="entry name" value="PyrdxlP-dep_Trfase_major"/>
</dbReference>
<dbReference type="GeneID" id="98665070"/>
<dbReference type="Pfam" id="PF00155">
    <property type="entry name" value="Aminotran_1_2"/>
    <property type="match status" value="1"/>
</dbReference>
<proteinExistence type="inferred from homology"/>
<evidence type="ECO:0000313" key="6">
    <source>
        <dbReference type="Proteomes" id="UP000183299"/>
    </source>
</evidence>
<dbReference type="InterPro" id="IPR004838">
    <property type="entry name" value="NHTrfase_class1_PyrdxlP-BS"/>
</dbReference>
<dbReference type="PANTHER" id="PTHR42885">
    <property type="entry name" value="HISTIDINOL-PHOSPHATE AMINOTRANSFERASE-RELATED"/>
    <property type="match status" value="1"/>
</dbReference>
<evidence type="ECO:0000256" key="1">
    <source>
        <dbReference type="ARBA" id="ARBA00001933"/>
    </source>
</evidence>
<keyword evidence="2" id="KW-0663">Pyridoxal phosphate</keyword>
<dbReference type="SUPFAM" id="SSF53383">
    <property type="entry name" value="PLP-dependent transferases"/>
    <property type="match status" value="1"/>
</dbReference>
<dbReference type="GO" id="GO:0030170">
    <property type="term" value="F:pyridoxal phosphate binding"/>
    <property type="evidence" value="ECO:0007669"/>
    <property type="project" value="InterPro"/>
</dbReference>
<dbReference type="Gene3D" id="3.40.640.10">
    <property type="entry name" value="Type I PLP-dependent aspartate aminotransferase-like (Major domain)"/>
    <property type="match status" value="1"/>
</dbReference>
<dbReference type="Gene3D" id="3.90.1150.10">
    <property type="entry name" value="Aspartate Aminotransferase, domain 1"/>
    <property type="match status" value="1"/>
</dbReference>
<comment type="cofactor">
    <cofactor evidence="1 3">
        <name>pyridoxal 5'-phosphate</name>
        <dbReference type="ChEBI" id="CHEBI:597326"/>
    </cofactor>
</comment>
<organism evidence="5 6">
    <name type="scientific">Celeribacter halophilus</name>
    <dbReference type="NCBI Taxonomy" id="576117"/>
    <lineage>
        <taxon>Bacteria</taxon>
        <taxon>Pseudomonadati</taxon>
        <taxon>Pseudomonadota</taxon>
        <taxon>Alphaproteobacteria</taxon>
        <taxon>Rhodobacterales</taxon>
        <taxon>Roseobacteraceae</taxon>
        <taxon>Celeribacter</taxon>
    </lineage>
</organism>
<dbReference type="CDD" id="cd00609">
    <property type="entry name" value="AAT_like"/>
    <property type="match status" value="1"/>
</dbReference>
<dbReference type="InterPro" id="IPR004839">
    <property type="entry name" value="Aminotransferase_I/II_large"/>
</dbReference>
<name>A0A1I3SW17_9RHOB</name>
<dbReference type="AlphaFoldDB" id="A0A1I3SW17"/>
<keyword evidence="3" id="KW-0032">Aminotransferase</keyword>
<dbReference type="PROSITE" id="PS00105">
    <property type="entry name" value="AA_TRANSFER_CLASS_1"/>
    <property type="match status" value="1"/>
</dbReference>
<feature type="domain" description="Aminotransferase class I/classII large" evidence="4">
    <location>
        <begin position="45"/>
        <end position="302"/>
    </location>
</feature>
<protein>
    <recommendedName>
        <fullName evidence="3">Aminotransferase</fullName>
        <ecNumber evidence="3">2.6.1.-</ecNumber>
    </recommendedName>
</protein>
<dbReference type="InterPro" id="IPR015422">
    <property type="entry name" value="PyrdxlP-dep_Trfase_small"/>
</dbReference>
<dbReference type="GO" id="GO:0008483">
    <property type="term" value="F:transaminase activity"/>
    <property type="evidence" value="ECO:0007669"/>
    <property type="project" value="UniProtKB-KW"/>
</dbReference>
<dbReference type="EMBL" id="FORY01000007">
    <property type="protein sequence ID" value="SFJ61656.1"/>
    <property type="molecule type" value="Genomic_DNA"/>
</dbReference>
<dbReference type="EC" id="2.6.1.-" evidence="3"/>
<dbReference type="RefSeq" id="WP_066604567.1">
    <property type="nucleotide sequence ID" value="NZ_FORY01000007.1"/>
</dbReference>
<dbReference type="PANTHER" id="PTHR42885:SF1">
    <property type="entry name" value="THREONINE-PHOSPHATE DECARBOXYLASE"/>
    <property type="match status" value="1"/>
</dbReference>
<evidence type="ECO:0000256" key="3">
    <source>
        <dbReference type="RuleBase" id="RU000481"/>
    </source>
</evidence>
<dbReference type="STRING" id="576117.SAMN04488138_10763"/>
<dbReference type="OrthoDB" id="9799304at2"/>
<keyword evidence="6" id="KW-1185">Reference proteome</keyword>
<sequence length="315" mass="34115">MSKHRDHGGGLDAAVARYGGEKADWIDLSTGINPTPYPIGKIPQSAWALLPDAAAQDALVQAAHTFWNVPKGAAILAAPGASSLIARLPALWPAGKVEIRTPTYNEHAGAFAAHGWQICDQAPDQPADVQVVVHPNNPTGRLWQAEDLTAPHVIIDESFCDVMPEQTHIARVADGQSIVLKSFGKFWGLAGLRLGFAIGAPELIDRLATLVGPWAVSGPALSIGTAALNDPDWAEQQRIQLRESSAKLDRLMQNTGADLMGGTPLFRLYKLANARAFQDRLAQGHVWSRIFPYSDTWVRLGLPPEDRWDQLEAVL</sequence>
<reference evidence="5 6" key="1">
    <citation type="submission" date="2016-10" db="EMBL/GenBank/DDBJ databases">
        <authorList>
            <person name="de Groot N.N."/>
        </authorList>
    </citation>
    <scope>NUCLEOTIDE SEQUENCE [LARGE SCALE GENOMIC DNA]</scope>
    <source>
        <strain evidence="5 6">CGMCC 1.8891</strain>
    </source>
</reference>
<evidence type="ECO:0000256" key="2">
    <source>
        <dbReference type="ARBA" id="ARBA00022898"/>
    </source>
</evidence>
<accession>A0A1I3SW17</accession>
<evidence type="ECO:0000259" key="4">
    <source>
        <dbReference type="Pfam" id="PF00155"/>
    </source>
</evidence>
<keyword evidence="3" id="KW-0808">Transferase</keyword>
<comment type="similarity">
    <text evidence="3">Belongs to the class-I pyridoxal-phosphate-dependent aminotransferase family.</text>
</comment>
<dbReference type="InterPro" id="IPR015424">
    <property type="entry name" value="PyrdxlP-dep_Trfase"/>
</dbReference>
<evidence type="ECO:0000313" key="5">
    <source>
        <dbReference type="EMBL" id="SFJ61656.1"/>
    </source>
</evidence>
<gene>
    <name evidence="5" type="ORF">SAMN04488138_10763</name>
</gene>